<feature type="domain" description="F-box" evidence="1">
    <location>
        <begin position="25"/>
        <end position="70"/>
    </location>
</feature>
<evidence type="ECO:0000259" key="1">
    <source>
        <dbReference type="PROSITE" id="PS50181"/>
    </source>
</evidence>
<evidence type="ECO:0000313" key="3">
    <source>
        <dbReference type="Proteomes" id="UP001218218"/>
    </source>
</evidence>
<reference evidence="2" key="1">
    <citation type="submission" date="2023-03" db="EMBL/GenBank/DDBJ databases">
        <title>Massive genome expansion in bonnet fungi (Mycena s.s.) driven by repeated elements and novel gene families across ecological guilds.</title>
        <authorList>
            <consortium name="Lawrence Berkeley National Laboratory"/>
            <person name="Harder C.B."/>
            <person name="Miyauchi S."/>
            <person name="Viragh M."/>
            <person name="Kuo A."/>
            <person name="Thoen E."/>
            <person name="Andreopoulos B."/>
            <person name="Lu D."/>
            <person name="Skrede I."/>
            <person name="Drula E."/>
            <person name="Henrissat B."/>
            <person name="Morin E."/>
            <person name="Kohler A."/>
            <person name="Barry K."/>
            <person name="LaButti K."/>
            <person name="Morin E."/>
            <person name="Salamov A."/>
            <person name="Lipzen A."/>
            <person name="Mereny Z."/>
            <person name="Hegedus B."/>
            <person name="Baldrian P."/>
            <person name="Stursova M."/>
            <person name="Weitz H."/>
            <person name="Taylor A."/>
            <person name="Grigoriev I.V."/>
            <person name="Nagy L.G."/>
            <person name="Martin F."/>
            <person name="Kauserud H."/>
        </authorList>
    </citation>
    <scope>NUCLEOTIDE SEQUENCE</scope>
    <source>
        <strain evidence="2">CBHHK002</strain>
    </source>
</reference>
<dbReference type="Gene3D" id="3.80.10.10">
    <property type="entry name" value="Ribonuclease Inhibitor"/>
    <property type="match status" value="1"/>
</dbReference>
<dbReference type="InterPro" id="IPR032675">
    <property type="entry name" value="LRR_dom_sf"/>
</dbReference>
<proteinExistence type="predicted"/>
<dbReference type="InterPro" id="IPR001810">
    <property type="entry name" value="F-box_dom"/>
</dbReference>
<gene>
    <name evidence="2" type="ORF">DFH08DRAFT_85194</name>
</gene>
<dbReference type="PROSITE" id="PS50181">
    <property type="entry name" value="FBOX"/>
    <property type="match status" value="1"/>
</dbReference>
<sequence length="495" mass="56369">MKSTKTRKFFSFKKARDVPLPEPGRTSLIDLPFDILSEILKYVPQNYILNLCVLSRNIFNELVPFLYASVDLKSSGTCRTVLKRLLSEPHLAGHIRKLTVRPNHPSRWGYEKSVEESWVVDALEQLASSGHLGNLHTFIWDGLESPKDSLWLILRLNCPFLRSVGTSVGLKTQRLEPESHLFDFRDLTGFSLVTQKLVRWINLFTGQPLPDRLWEMLLVHSPNLVDLTIDGTCLVSQLWNIRRIFTGRWKFLRSLSLGNVSSRPLETDTSEGTMFLEAHPCLEQVAFFGSLSGYSDGVSSLQLMPLPQLQAFTGKISQLKEVSYTHLPSLQSLRLSDFFSPAAQFAPILEAFPSVTSLAVCVNFRDTIDGAHQGFFERLLSSSRQLAHVEISSTSTFKLDDFSEAIRLTPHLRTFILTLPRRDKQWQSMGAFALRTARKYPSVEEFTIRDVADWDHADQLNDNYRLSVLGVYYVLKSGPDRLLRTHESRSLGRHK</sequence>
<dbReference type="Pfam" id="PF00646">
    <property type="entry name" value="F-box"/>
    <property type="match status" value="1"/>
</dbReference>
<name>A0AAD7EUB2_9AGAR</name>
<evidence type="ECO:0000313" key="2">
    <source>
        <dbReference type="EMBL" id="KAJ7352362.1"/>
    </source>
</evidence>
<accession>A0AAD7EUB2</accession>
<organism evidence="2 3">
    <name type="scientific">Mycena albidolilacea</name>
    <dbReference type="NCBI Taxonomy" id="1033008"/>
    <lineage>
        <taxon>Eukaryota</taxon>
        <taxon>Fungi</taxon>
        <taxon>Dikarya</taxon>
        <taxon>Basidiomycota</taxon>
        <taxon>Agaricomycotina</taxon>
        <taxon>Agaricomycetes</taxon>
        <taxon>Agaricomycetidae</taxon>
        <taxon>Agaricales</taxon>
        <taxon>Marasmiineae</taxon>
        <taxon>Mycenaceae</taxon>
        <taxon>Mycena</taxon>
    </lineage>
</organism>
<dbReference type="AlphaFoldDB" id="A0AAD7EUB2"/>
<dbReference type="EMBL" id="JARIHO010000012">
    <property type="protein sequence ID" value="KAJ7352362.1"/>
    <property type="molecule type" value="Genomic_DNA"/>
</dbReference>
<dbReference type="SUPFAM" id="SSF52047">
    <property type="entry name" value="RNI-like"/>
    <property type="match status" value="1"/>
</dbReference>
<protein>
    <recommendedName>
        <fullName evidence="1">F-box domain-containing protein</fullName>
    </recommendedName>
</protein>
<comment type="caution">
    <text evidence="2">The sequence shown here is derived from an EMBL/GenBank/DDBJ whole genome shotgun (WGS) entry which is preliminary data.</text>
</comment>
<dbReference type="Proteomes" id="UP001218218">
    <property type="component" value="Unassembled WGS sequence"/>
</dbReference>
<keyword evidence="3" id="KW-1185">Reference proteome</keyword>